<protein>
    <submittedName>
        <fullName evidence="5">Polyamine ABC transporter ATP-binding protein</fullName>
    </submittedName>
</protein>
<evidence type="ECO:0000259" key="4">
    <source>
        <dbReference type="PROSITE" id="PS50893"/>
    </source>
</evidence>
<comment type="caution">
    <text evidence="5">The sequence shown here is derived from an EMBL/GenBank/DDBJ whole genome shotgun (WGS) entry which is preliminary data.</text>
</comment>
<dbReference type="SMART" id="SM00382">
    <property type="entry name" value="AAA"/>
    <property type="match status" value="1"/>
</dbReference>
<dbReference type="PROSITE" id="PS00211">
    <property type="entry name" value="ABC_TRANSPORTER_1"/>
    <property type="match status" value="1"/>
</dbReference>
<dbReference type="AlphaFoldDB" id="A0A2W4SBR6"/>
<feature type="domain" description="ABC transporter" evidence="4">
    <location>
        <begin position="6"/>
        <end position="244"/>
    </location>
</feature>
<dbReference type="InterPro" id="IPR003439">
    <property type="entry name" value="ABC_transporter-like_ATP-bd"/>
</dbReference>
<dbReference type="PROSITE" id="PS50893">
    <property type="entry name" value="ABC_TRANSPORTER_2"/>
    <property type="match status" value="1"/>
</dbReference>
<keyword evidence="2" id="KW-0547">Nucleotide-binding</keyword>
<dbReference type="SUPFAM" id="SSF52540">
    <property type="entry name" value="P-loop containing nucleoside triphosphate hydrolases"/>
    <property type="match status" value="1"/>
</dbReference>
<evidence type="ECO:0000256" key="1">
    <source>
        <dbReference type="ARBA" id="ARBA00022448"/>
    </source>
</evidence>
<dbReference type="InterPro" id="IPR017871">
    <property type="entry name" value="ABC_transporter-like_CS"/>
</dbReference>
<dbReference type="Gene3D" id="3.40.50.300">
    <property type="entry name" value="P-loop containing nucleotide triphosphate hydrolases"/>
    <property type="match status" value="1"/>
</dbReference>
<gene>
    <name evidence="5" type="ORF">DM484_23455</name>
</gene>
<dbReference type="EMBL" id="QJPH01000470">
    <property type="protein sequence ID" value="PZN73000.1"/>
    <property type="molecule type" value="Genomic_DNA"/>
</dbReference>
<name>A0A2W4SBR6_9GAMM</name>
<proteinExistence type="predicted"/>
<keyword evidence="1" id="KW-0813">Transport</keyword>
<keyword evidence="3 5" id="KW-0067">ATP-binding</keyword>
<dbReference type="Pfam" id="PF00005">
    <property type="entry name" value="ABC_tran"/>
    <property type="match status" value="1"/>
</dbReference>
<dbReference type="PANTHER" id="PTHR43023">
    <property type="entry name" value="PROTEIN TRIGALACTOSYLDIACYLGLYCEROL 3, CHLOROPLASTIC"/>
    <property type="match status" value="1"/>
</dbReference>
<dbReference type="InterPro" id="IPR003593">
    <property type="entry name" value="AAA+_ATPase"/>
</dbReference>
<evidence type="ECO:0000313" key="6">
    <source>
        <dbReference type="Proteomes" id="UP000249396"/>
    </source>
</evidence>
<accession>A0A2W4SBR6</accession>
<evidence type="ECO:0000256" key="3">
    <source>
        <dbReference type="ARBA" id="ARBA00022840"/>
    </source>
</evidence>
<sequence length="260" mass="28412">MGKTHITVANLTMAYGNLIIQRDMDFTINRGDIFIVMGGSGCGKSTLMRHLIGLKQPAKGEIFYQNLSFWDASPKVRRQLMMKMGVSYQSGALFSSMTLAENIALPLSAFSPLTRSEIREIVSLKLALVGLAGFEGYYPAEISGGMQKRAGLARAMALDPDILFFDEPSSGLDPISSRLLDDLILHLRDNLGATIVVVTHELSSIFAIGNNSVFLDAESKTIIAKGDPKQLLAECDVSKVRRFLTRGDCGQALEFQHHGQ</sequence>
<dbReference type="InterPro" id="IPR027417">
    <property type="entry name" value="P-loop_NTPase"/>
</dbReference>
<evidence type="ECO:0000256" key="2">
    <source>
        <dbReference type="ARBA" id="ARBA00022741"/>
    </source>
</evidence>
<organism evidence="5 6">
    <name type="scientific">Candidatus Methylumidiphilus alinenensis</name>
    <dbReference type="NCBI Taxonomy" id="2202197"/>
    <lineage>
        <taxon>Bacteria</taxon>
        <taxon>Pseudomonadati</taxon>
        <taxon>Pseudomonadota</taxon>
        <taxon>Gammaproteobacteria</taxon>
        <taxon>Methylococcales</taxon>
        <taxon>Candidatus Methylumidiphilus</taxon>
    </lineage>
</organism>
<dbReference type="Proteomes" id="UP000249396">
    <property type="component" value="Unassembled WGS sequence"/>
</dbReference>
<evidence type="ECO:0000313" key="5">
    <source>
        <dbReference type="EMBL" id="PZN73000.1"/>
    </source>
</evidence>
<dbReference type="GO" id="GO:0016887">
    <property type="term" value="F:ATP hydrolysis activity"/>
    <property type="evidence" value="ECO:0007669"/>
    <property type="project" value="InterPro"/>
</dbReference>
<dbReference type="PANTHER" id="PTHR43023:SF3">
    <property type="entry name" value="PROTEIN TRIGALACTOSYLDIACYLGLYCEROL 3, CHLOROPLASTIC"/>
    <property type="match status" value="1"/>
</dbReference>
<dbReference type="GO" id="GO:0005524">
    <property type="term" value="F:ATP binding"/>
    <property type="evidence" value="ECO:0007669"/>
    <property type="project" value="UniProtKB-KW"/>
</dbReference>
<reference evidence="5 6" key="1">
    <citation type="journal article" date="2018" name="Aquat. Microb. Ecol.">
        <title>Gammaproteobacterial methanotrophs dominate.</title>
        <authorList>
            <person name="Rissanen A.J."/>
            <person name="Saarenheimo J."/>
            <person name="Tiirola M."/>
            <person name="Peura S."/>
            <person name="Aalto S.L."/>
            <person name="Karvinen A."/>
            <person name="Nykanen H."/>
        </authorList>
    </citation>
    <scope>NUCLEOTIDE SEQUENCE [LARGE SCALE GENOMIC DNA]</scope>
    <source>
        <strain evidence="5">AMbin10</strain>
    </source>
</reference>